<evidence type="ECO:0000313" key="2">
    <source>
        <dbReference type="Proteomes" id="UP001201449"/>
    </source>
</evidence>
<dbReference type="Proteomes" id="UP001201449">
    <property type="component" value="Unassembled WGS sequence"/>
</dbReference>
<proteinExistence type="predicted"/>
<accession>A0ABS9BR55</accession>
<name>A0ABS9BR55_9BACT</name>
<organism evidence="1 2">
    <name type="scientific">Mariniradius sediminis</name>
    <dbReference type="NCBI Taxonomy" id="2909237"/>
    <lineage>
        <taxon>Bacteria</taxon>
        <taxon>Pseudomonadati</taxon>
        <taxon>Bacteroidota</taxon>
        <taxon>Cytophagia</taxon>
        <taxon>Cytophagales</taxon>
        <taxon>Cyclobacteriaceae</taxon>
        <taxon>Mariniradius</taxon>
    </lineage>
</organism>
<protein>
    <submittedName>
        <fullName evidence="1">Uncharacterized protein</fullName>
    </submittedName>
</protein>
<dbReference type="EMBL" id="JAKEVZ010000003">
    <property type="protein sequence ID" value="MCF1750553.1"/>
    <property type="molecule type" value="Genomic_DNA"/>
</dbReference>
<evidence type="ECO:0000313" key="1">
    <source>
        <dbReference type="EMBL" id="MCF1750553.1"/>
    </source>
</evidence>
<keyword evidence="2" id="KW-1185">Reference proteome</keyword>
<dbReference type="RefSeq" id="WP_234860643.1">
    <property type="nucleotide sequence ID" value="NZ_JAKEVZ010000003.1"/>
</dbReference>
<reference evidence="1 2" key="1">
    <citation type="submission" date="2022-01" db="EMBL/GenBank/DDBJ databases">
        <title>Mariniradius saccharolyticus sp. nov., isolated from sediment of a river.</title>
        <authorList>
            <person name="Liu H."/>
        </authorList>
    </citation>
    <scope>NUCLEOTIDE SEQUENCE [LARGE SCALE GENOMIC DNA]</scope>
    <source>
        <strain evidence="1 2">RY-2</strain>
    </source>
</reference>
<sequence>MNIAVKKIELIEWLAKIEDQSLLEQIDVLKRKAIVEAYESGMTPMSSEKFKSLLDEAESDYSNGRVTSMDDLEKESRNW</sequence>
<comment type="caution">
    <text evidence="1">The sequence shown here is derived from an EMBL/GenBank/DDBJ whole genome shotgun (WGS) entry which is preliminary data.</text>
</comment>
<gene>
    <name evidence="1" type="ORF">L0U89_05670</name>
</gene>